<sequence length="245" mass="27021">MRYAVLADIHSNLEALSAVLADTERRGGVDEFWVLGDIIGYGPDPHSCIALVRDLPGLVVAGNHDLAAVEAGRLSFNFHPEAAAAVNWTAEQIDAEEIAYLSALPTLLECRDFTLAHGSPRQPVSEYLTTEAAARQNFRVLLTRHGAVGHSHLPLVFALSDDDRVEYTPLAPDVPLNIGNGRFFFNPGSVGQPRDGDPRAAYIIYDTDKNLITLRRLDYDVAAVQRKMVSYNLPYRLISRLERGQ</sequence>
<dbReference type="SUPFAM" id="SSF56300">
    <property type="entry name" value="Metallo-dependent phosphatases"/>
    <property type="match status" value="1"/>
</dbReference>
<dbReference type="InterPro" id="IPR011152">
    <property type="entry name" value="Pesterase_MJ0912"/>
</dbReference>
<dbReference type="PIRSF" id="PIRSF000883">
    <property type="entry name" value="Pesterase_MJ0912"/>
    <property type="match status" value="1"/>
</dbReference>
<accession>A0ABZ2J6G6</accession>
<dbReference type="InterPro" id="IPR024654">
    <property type="entry name" value="Calcineurin-like_PHP_lpxH"/>
</dbReference>
<dbReference type="PANTHER" id="PTHR42850">
    <property type="entry name" value="METALLOPHOSPHOESTERASE"/>
    <property type="match status" value="1"/>
</dbReference>
<reference evidence="3 4" key="1">
    <citation type="submission" date="2024-03" db="EMBL/GenBank/DDBJ databases">
        <title>A Dehalogenimonas Isolated from Estuarine Sediments Dihaloeliminates Chlorinated Alkanes.</title>
        <authorList>
            <person name="Yang Y."/>
            <person name="Wang H."/>
        </authorList>
    </citation>
    <scope>NUCLEOTIDE SEQUENCE [LARGE SCALE GENOMIC DNA]</scope>
    <source>
        <strain evidence="3 4">W</strain>
    </source>
</reference>
<dbReference type="PANTHER" id="PTHR42850:SF2">
    <property type="entry name" value="BLL5683 PROTEIN"/>
    <property type="match status" value="1"/>
</dbReference>
<organism evidence="3 4">
    <name type="scientific">Candidatus Dehalogenimonas loeffleri</name>
    <dbReference type="NCBI Taxonomy" id="3127115"/>
    <lineage>
        <taxon>Bacteria</taxon>
        <taxon>Bacillati</taxon>
        <taxon>Chloroflexota</taxon>
        <taxon>Dehalococcoidia</taxon>
        <taxon>Dehalococcoidales</taxon>
        <taxon>Dehalococcoidaceae</taxon>
        <taxon>Dehalogenimonas</taxon>
    </lineage>
</organism>
<dbReference type="CDD" id="cd00838">
    <property type="entry name" value="MPP_superfamily"/>
    <property type="match status" value="1"/>
</dbReference>
<dbReference type="Gene3D" id="3.60.21.10">
    <property type="match status" value="1"/>
</dbReference>
<protein>
    <submittedName>
        <fullName evidence="3">Metallophosphoesterase family protein</fullName>
    </submittedName>
</protein>
<evidence type="ECO:0000313" key="3">
    <source>
        <dbReference type="EMBL" id="WWX25873.1"/>
    </source>
</evidence>
<keyword evidence="4" id="KW-1185">Reference proteome</keyword>
<dbReference type="InterPro" id="IPR029052">
    <property type="entry name" value="Metallo-depent_PP-like"/>
</dbReference>
<dbReference type="Pfam" id="PF12850">
    <property type="entry name" value="Metallophos_2"/>
    <property type="match status" value="1"/>
</dbReference>
<name>A0ABZ2J6G6_9CHLR</name>
<dbReference type="EMBL" id="CP146612">
    <property type="protein sequence ID" value="WWX25873.1"/>
    <property type="molecule type" value="Genomic_DNA"/>
</dbReference>
<proteinExistence type="inferred from homology"/>
<gene>
    <name evidence="3" type="ORF">V8247_02570</name>
</gene>
<comment type="similarity">
    <text evidence="1">Belongs to the metallophosphoesterase superfamily. YfcE family.</text>
</comment>
<dbReference type="RefSeq" id="WP_338738466.1">
    <property type="nucleotide sequence ID" value="NZ_CP146612.1"/>
</dbReference>
<evidence type="ECO:0000256" key="1">
    <source>
        <dbReference type="ARBA" id="ARBA00008950"/>
    </source>
</evidence>
<dbReference type="InterPro" id="IPR050126">
    <property type="entry name" value="Ap4A_hydrolase"/>
</dbReference>
<evidence type="ECO:0000313" key="4">
    <source>
        <dbReference type="Proteomes" id="UP001375370"/>
    </source>
</evidence>
<feature type="domain" description="Calcineurin-like phosphoesterase" evidence="2">
    <location>
        <begin position="1"/>
        <end position="209"/>
    </location>
</feature>
<evidence type="ECO:0000259" key="2">
    <source>
        <dbReference type="Pfam" id="PF12850"/>
    </source>
</evidence>
<dbReference type="Proteomes" id="UP001375370">
    <property type="component" value="Chromosome"/>
</dbReference>